<evidence type="ECO:0000256" key="2">
    <source>
        <dbReference type="SAM" id="SignalP"/>
    </source>
</evidence>
<proteinExistence type="predicted"/>
<keyword evidence="1" id="KW-0812">Transmembrane</keyword>
<keyword evidence="1" id="KW-0472">Membrane</keyword>
<evidence type="ECO:0000313" key="3">
    <source>
        <dbReference type="Proteomes" id="UP001652660"/>
    </source>
</evidence>
<feature type="transmembrane region" description="Helical" evidence="1">
    <location>
        <begin position="120"/>
        <end position="138"/>
    </location>
</feature>
<feature type="signal peptide" evidence="2">
    <location>
        <begin position="1"/>
        <end position="23"/>
    </location>
</feature>
<feature type="chain" id="PRO_5047434807" evidence="2">
    <location>
        <begin position="24"/>
        <end position="139"/>
    </location>
</feature>
<dbReference type="GeneID" id="140010145"/>
<sequence length="139" mass="15644">MELSKIIVVIFFCIVTTLGGSMAANYEDEWRTKKSQVGETRVFKYDPPSSDHSWSFHGNKDAYKYNEASSPIAIAPYNGRKDSVDYSSEGDHYFTSRKDHKDHKHDKCHNGASTNLASKSLISTIFGLAFILVILLHLP</sequence>
<dbReference type="Proteomes" id="UP001652660">
    <property type="component" value="Chromosome 7c"/>
</dbReference>
<keyword evidence="3" id="KW-1185">Reference proteome</keyword>
<gene>
    <name evidence="4" type="primary">LOC140010145</name>
</gene>
<keyword evidence="2" id="KW-0732">Signal</keyword>
<accession>A0ABM4UZE6</accession>
<reference evidence="4" key="1">
    <citation type="submission" date="2025-08" db="UniProtKB">
        <authorList>
            <consortium name="RefSeq"/>
        </authorList>
    </citation>
    <scope>IDENTIFICATION</scope>
    <source>
        <tissue evidence="4">Leaves</tissue>
    </source>
</reference>
<protein>
    <submittedName>
        <fullName evidence="4">Uncharacterized protein</fullName>
    </submittedName>
</protein>
<dbReference type="RefSeq" id="XP_071912647.1">
    <property type="nucleotide sequence ID" value="XM_072056546.1"/>
</dbReference>
<evidence type="ECO:0000313" key="4">
    <source>
        <dbReference type="RefSeq" id="XP_071912647.1"/>
    </source>
</evidence>
<evidence type="ECO:0000256" key="1">
    <source>
        <dbReference type="SAM" id="Phobius"/>
    </source>
</evidence>
<name>A0ABM4UZE6_COFAR</name>
<keyword evidence="1" id="KW-1133">Transmembrane helix</keyword>
<dbReference type="Gene3D" id="2.60.40.420">
    <property type="entry name" value="Cupredoxins - blue copper proteins"/>
    <property type="match status" value="1"/>
</dbReference>
<organism evidence="3 4">
    <name type="scientific">Coffea arabica</name>
    <name type="common">Arabian coffee</name>
    <dbReference type="NCBI Taxonomy" id="13443"/>
    <lineage>
        <taxon>Eukaryota</taxon>
        <taxon>Viridiplantae</taxon>
        <taxon>Streptophyta</taxon>
        <taxon>Embryophyta</taxon>
        <taxon>Tracheophyta</taxon>
        <taxon>Spermatophyta</taxon>
        <taxon>Magnoliopsida</taxon>
        <taxon>eudicotyledons</taxon>
        <taxon>Gunneridae</taxon>
        <taxon>Pentapetalae</taxon>
        <taxon>asterids</taxon>
        <taxon>lamiids</taxon>
        <taxon>Gentianales</taxon>
        <taxon>Rubiaceae</taxon>
        <taxon>Ixoroideae</taxon>
        <taxon>Gardenieae complex</taxon>
        <taxon>Bertiereae - Coffeeae clade</taxon>
        <taxon>Coffeeae</taxon>
        <taxon>Coffea</taxon>
    </lineage>
</organism>
<dbReference type="InterPro" id="IPR008972">
    <property type="entry name" value="Cupredoxin"/>
</dbReference>